<dbReference type="EMBL" id="JAQIZT010000017">
    <property type="protein sequence ID" value="KAJ6959932.1"/>
    <property type="molecule type" value="Genomic_DNA"/>
</dbReference>
<keyword evidence="1" id="KW-1133">Transmembrane helix</keyword>
<gene>
    <name evidence="2" type="ORF">NC653_038091</name>
</gene>
<protein>
    <submittedName>
        <fullName evidence="2">Uncharacterized protein</fullName>
    </submittedName>
</protein>
<comment type="caution">
    <text evidence="2">The sequence shown here is derived from an EMBL/GenBank/DDBJ whole genome shotgun (WGS) entry which is preliminary data.</text>
</comment>
<keyword evidence="1" id="KW-0812">Transmembrane</keyword>
<sequence>MHWPRTKKSIEISLLESSSTSTLSISVSVAQENSRPVALFRFHKYFICLILFLHVLLALRGVKPSKFEHFITLLCIARHKYICFRVKDFGFDVGFLFKIGASWSLPSLSLLNSV</sequence>
<proteinExistence type="predicted"/>
<keyword evidence="3" id="KW-1185">Reference proteome</keyword>
<name>A0AAD6LFS8_9ROSI</name>
<dbReference type="Proteomes" id="UP001164929">
    <property type="component" value="Chromosome 17"/>
</dbReference>
<evidence type="ECO:0000256" key="1">
    <source>
        <dbReference type="SAM" id="Phobius"/>
    </source>
</evidence>
<accession>A0AAD6LFS8</accession>
<feature type="transmembrane region" description="Helical" evidence="1">
    <location>
        <begin position="42"/>
        <end position="59"/>
    </location>
</feature>
<organism evidence="2 3">
    <name type="scientific">Populus alba x Populus x berolinensis</name>
    <dbReference type="NCBI Taxonomy" id="444605"/>
    <lineage>
        <taxon>Eukaryota</taxon>
        <taxon>Viridiplantae</taxon>
        <taxon>Streptophyta</taxon>
        <taxon>Embryophyta</taxon>
        <taxon>Tracheophyta</taxon>
        <taxon>Spermatophyta</taxon>
        <taxon>Magnoliopsida</taxon>
        <taxon>eudicotyledons</taxon>
        <taxon>Gunneridae</taxon>
        <taxon>Pentapetalae</taxon>
        <taxon>rosids</taxon>
        <taxon>fabids</taxon>
        <taxon>Malpighiales</taxon>
        <taxon>Salicaceae</taxon>
        <taxon>Saliceae</taxon>
        <taxon>Populus</taxon>
    </lineage>
</organism>
<evidence type="ECO:0000313" key="2">
    <source>
        <dbReference type="EMBL" id="KAJ6959932.1"/>
    </source>
</evidence>
<reference evidence="2" key="1">
    <citation type="journal article" date="2023" name="Mol. Ecol. Resour.">
        <title>Chromosome-level genome assembly of a triploid poplar Populus alba 'Berolinensis'.</title>
        <authorList>
            <person name="Chen S."/>
            <person name="Yu Y."/>
            <person name="Wang X."/>
            <person name="Wang S."/>
            <person name="Zhang T."/>
            <person name="Zhou Y."/>
            <person name="He R."/>
            <person name="Meng N."/>
            <person name="Wang Y."/>
            <person name="Liu W."/>
            <person name="Liu Z."/>
            <person name="Liu J."/>
            <person name="Guo Q."/>
            <person name="Huang H."/>
            <person name="Sederoff R.R."/>
            <person name="Wang G."/>
            <person name="Qu G."/>
            <person name="Chen S."/>
        </authorList>
    </citation>
    <scope>NUCLEOTIDE SEQUENCE</scope>
    <source>
        <strain evidence="2">SC-2020</strain>
    </source>
</reference>
<dbReference type="AlphaFoldDB" id="A0AAD6LFS8"/>
<keyword evidence="1" id="KW-0472">Membrane</keyword>
<evidence type="ECO:0000313" key="3">
    <source>
        <dbReference type="Proteomes" id="UP001164929"/>
    </source>
</evidence>